<protein>
    <submittedName>
        <fullName evidence="1">Uncharacterized protein</fullName>
    </submittedName>
</protein>
<evidence type="ECO:0000313" key="2">
    <source>
        <dbReference type="Proteomes" id="UP000447434"/>
    </source>
</evidence>
<organism evidence="1 2">
    <name type="scientific">Lupinus albus</name>
    <name type="common">White lupine</name>
    <name type="synonym">Lupinus termis</name>
    <dbReference type="NCBI Taxonomy" id="3870"/>
    <lineage>
        <taxon>Eukaryota</taxon>
        <taxon>Viridiplantae</taxon>
        <taxon>Streptophyta</taxon>
        <taxon>Embryophyta</taxon>
        <taxon>Tracheophyta</taxon>
        <taxon>Spermatophyta</taxon>
        <taxon>Magnoliopsida</taxon>
        <taxon>eudicotyledons</taxon>
        <taxon>Gunneridae</taxon>
        <taxon>Pentapetalae</taxon>
        <taxon>rosids</taxon>
        <taxon>fabids</taxon>
        <taxon>Fabales</taxon>
        <taxon>Fabaceae</taxon>
        <taxon>Papilionoideae</taxon>
        <taxon>50 kb inversion clade</taxon>
        <taxon>genistoids sensu lato</taxon>
        <taxon>core genistoids</taxon>
        <taxon>Genisteae</taxon>
        <taxon>Lupinus</taxon>
    </lineage>
</organism>
<keyword evidence="2" id="KW-1185">Reference proteome</keyword>
<dbReference type="AlphaFoldDB" id="A0A6A4NRC7"/>
<sequence>MREYGSISSWCKLFVLGESCVLRSLKSVRPLCYSRDGSKVLLEQNRRKLFWYDLKSKEIDYIRIPGLPNFVESRICEGTFVPPCILRSDNYRKQHNLGVQNAGNGRDDFLSQGFKLTL</sequence>
<dbReference type="OrthoDB" id="591557at2759"/>
<reference evidence="2" key="1">
    <citation type="journal article" date="2020" name="Nat. Commun.">
        <title>Genome sequence of the cluster root forming white lupin.</title>
        <authorList>
            <person name="Hufnagel B."/>
            <person name="Marques A."/>
            <person name="Soriano A."/>
            <person name="Marques L."/>
            <person name="Divol F."/>
            <person name="Doumas P."/>
            <person name="Sallet E."/>
            <person name="Mancinotti D."/>
            <person name="Carrere S."/>
            <person name="Marande W."/>
            <person name="Arribat S."/>
            <person name="Keller J."/>
            <person name="Huneau C."/>
            <person name="Blein T."/>
            <person name="Aime D."/>
            <person name="Laguerre M."/>
            <person name="Taylor J."/>
            <person name="Schubert V."/>
            <person name="Nelson M."/>
            <person name="Geu-Flores F."/>
            <person name="Crespi M."/>
            <person name="Gallardo-Guerrero K."/>
            <person name="Delaux P.-M."/>
            <person name="Salse J."/>
            <person name="Berges H."/>
            <person name="Guyot R."/>
            <person name="Gouzy J."/>
            <person name="Peret B."/>
        </authorList>
    </citation>
    <scope>NUCLEOTIDE SEQUENCE [LARGE SCALE GENOMIC DNA]</scope>
    <source>
        <strain evidence="2">cv. Amiga</strain>
    </source>
</reference>
<name>A0A6A4NRC7_LUPAL</name>
<proteinExistence type="predicted"/>
<dbReference type="EMBL" id="WOCE01000018">
    <property type="protein sequence ID" value="KAE9594743.1"/>
    <property type="molecule type" value="Genomic_DNA"/>
</dbReference>
<comment type="caution">
    <text evidence="1">The sequence shown here is derived from an EMBL/GenBank/DDBJ whole genome shotgun (WGS) entry which is preliminary data.</text>
</comment>
<dbReference type="Proteomes" id="UP000447434">
    <property type="component" value="Chromosome 18"/>
</dbReference>
<accession>A0A6A4NRC7</accession>
<gene>
    <name evidence="1" type="ORF">Lalb_Chr18g0057001</name>
</gene>
<evidence type="ECO:0000313" key="1">
    <source>
        <dbReference type="EMBL" id="KAE9594743.1"/>
    </source>
</evidence>